<keyword evidence="8" id="KW-0393">Immunoglobulin domain</keyword>
<dbReference type="GO" id="GO:0019814">
    <property type="term" value="C:immunoglobulin complex"/>
    <property type="evidence" value="ECO:0007669"/>
    <property type="project" value="UniProtKB-KW"/>
</dbReference>
<keyword evidence="7" id="KW-0472">Membrane</keyword>
<dbReference type="GeneTree" id="ENSGT01050000244871"/>
<keyword evidence="5" id="KW-0391">Immunity</keyword>
<dbReference type="InterPro" id="IPR013106">
    <property type="entry name" value="Ig_V-set"/>
</dbReference>
<keyword evidence="13" id="KW-1185">Reference proteome</keyword>
<dbReference type="InterPro" id="IPR007110">
    <property type="entry name" value="Ig-like_dom"/>
</dbReference>
<feature type="domain" description="Ig-like" evidence="11">
    <location>
        <begin position="14"/>
        <end position="99"/>
    </location>
</feature>
<dbReference type="OMA" id="EWIAWVD"/>
<accession>A0A2K6CXX2</accession>
<evidence type="ECO:0000256" key="10">
    <source>
        <dbReference type="ARBA" id="ARBA00043265"/>
    </source>
</evidence>
<dbReference type="Ensembl" id="ENSMNET00000052856.1">
    <property type="protein sequence ID" value="ENSMNEP00000028513.1"/>
    <property type="gene ID" value="ENSMNEG00000037710.1"/>
</dbReference>
<evidence type="ECO:0000259" key="11">
    <source>
        <dbReference type="PROSITE" id="PS50835"/>
    </source>
</evidence>
<evidence type="ECO:0000313" key="13">
    <source>
        <dbReference type="Proteomes" id="UP000233120"/>
    </source>
</evidence>
<dbReference type="InterPro" id="IPR013783">
    <property type="entry name" value="Ig-like_fold"/>
</dbReference>
<dbReference type="PROSITE" id="PS50835">
    <property type="entry name" value="IG_LIKE"/>
    <property type="match status" value="1"/>
</dbReference>
<evidence type="ECO:0000256" key="4">
    <source>
        <dbReference type="ARBA" id="ARBA00022525"/>
    </source>
</evidence>
<reference evidence="12" key="1">
    <citation type="submission" date="2025-08" db="UniProtKB">
        <authorList>
            <consortium name="Ensembl"/>
        </authorList>
    </citation>
    <scope>IDENTIFICATION</scope>
</reference>
<evidence type="ECO:0000256" key="7">
    <source>
        <dbReference type="ARBA" id="ARBA00023136"/>
    </source>
</evidence>
<organism evidence="12 13">
    <name type="scientific">Macaca nemestrina</name>
    <name type="common">Pig-tailed macaque</name>
    <dbReference type="NCBI Taxonomy" id="9545"/>
    <lineage>
        <taxon>Eukaryota</taxon>
        <taxon>Metazoa</taxon>
        <taxon>Chordata</taxon>
        <taxon>Craniata</taxon>
        <taxon>Vertebrata</taxon>
        <taxon>Euteleostomi</taxon>
        <taxon>Mammalia</taxon>
        <taxon>Eutheria</taxon>
        <taxon>Euarchontoglires</taxon>
        <taxon>Primates</taxon>
        <taxon>Haplorrhini</taxon>
        <taxon>Catarrhini</taxon>
        <taxon>Cercopithecidae</taxon>
        <taxon>Cercopithecinae</taxon>
        <taxon>Macaca</taxon>
    </lineage>
</organism>
<dbReference type="GO" id="GO:0005576">
    <property type="term" value="C:extracellular region"/>
    <property type="evidence" value="ECO:0007669"/>
    <property type="project" value="UniProtKB-SubCell"/>
</dbReference>
<dbReference type="GO" id="GO:0005886">
    <property type="term" value="C:plasma membrane"/>
    <property type="evidence" value="ECO:0007669"/>
    <property type="project" value="UniProtKB-SubCell"/>
</dbReference>
<keyword evidence="4" id="KW-0964">Secreted</keyword>
<dbReference type="SUPFAM" id="SSF48726">
    <property type="entry name" value="Immunoglobulin"/>
    <property type="match status" value="1"/>
</dbReference>
<reference evidence="12" key="2">
    <citation type="submission" date="2025-09" db="UniProtKB">
        <authorList>
            <consortium name="Ensembl"/>
        </authorList>
    </citation>
    <scope>IDENTIFICATION</scope>
</reference>
<dbReference type="InterPro" id="IPR050199">
    <property type="entry name" value="IgHV"/>
</dbReference>
<sequence>EVHLVESGGGLAKPEGSLRLSYAASAGFTFSSYYMNCVRQAPGNRLEWVRQVNPNGGSTYLTDSGKGRFTIPRDNAKNTLHLQMNRLKTENTAMYYCTQ</sequence>
<keyword evidence="10" id="KW-1280">Immunoglobulin</keyword>
<dbReference type="Gene3D" id="2.60.40.10">
    <property type="entry name" value="Immunoglobulins"/>
    <property type="match status" value="1"/>
</dbReference>
<evidence type="ECO:0000256" key="2">
    <source>
        <dbReference type="ARBA" id="ARBA00004613"/>
    </source>
</evidence>
<proteinExistence type="predicted"/>
<dbReference type="SMART" id="SM00406">
    <property type="entry name" value="IGv"/>
    <property type="match status" value="1"/>
</dbReference>
<dbReference type="AlphaFoldDB" id="A0A2K6CXX2"/>
<evidence type="ECO:0000256" key="3">
    <source>
        <dbReference type="ARBA" id="ARBA00022475"/>
    </source>
</evidence>
<evidence type="ECO:0000256" key="1">
    <source>
        <dbReference type="ARBA" id="ARBA00004236"/>
    </source>
</evidence>
<dbReference type="InterPro" id="IPR036179">
    <property type="entry name" value="Ig-like_dom_sf"/>
</dbReference>
<dbReference type="Proteomes" id="UP000233120">
    <property type="component" value="Unassembled WGS sequence"/>
</dbReference>
<evidence type="ECO:0000256" key="5">
    <source>
        <dbReference type="ARBA" id="ARBA00022859"/>
    </source>
</evidence>
<comment type="subcellular location">
    <subcellularLocation>
        <location evidence="1">Cell membrane</location>
    </subcellularLocation>
    <subcellularLocation>
        <location evidence="2">Secreted</location>
    </subcellularLocation>
</comment>
<protein>
    <recommendedName>
        <fullName evidence="11">Ig-like domain-containing protein</fullName>
    </recommendedName>
</protein>
<evidence type="ECO:0000256" key="8">
    <source>
        <dbReference type="ARBA" id="ARBA00023319"/>
    </source>
</evidence>
<keyword evidence="3" id="KW-1003">Cell membrane</keyword>
<evidence type="ECO:0000256" key="9">
    <source>
        <dbReference type="ARBA" id="ARBA00038737"/>
    </source>
</evidence>
<evidence type="ECO:0000256" key="6">
    <source>
        <dbReference type="ARBA" id="ARBA00023130"/>
    </source>
</evidence>
<name>A0A2K6CXX2_MACNE</name>
<comment type="subunit">
    <text evidence="9">Immunoglobulins are composed of two identical heavy chains and two identical light chains; disulfide-linked.</text>
</comment>
<evidence type="ECO:0000313" key="12">
    <source>
        <dbReference type="Ensembl" id="ENSMNEP00000028513.1"/>
    </source>
</evidence>
<dbReference type="GO" id="GO:0002250">
    <property type="term" value="P:adaptive immune response"/>
    <property type="evidence" value="ECO:0007669"/>
    <property type="project" value="UniProtKB-KW"/>
</dbReference>
<dbReference type="PANTHER" id="PTHR23266">
    <property type="entry name" value="IMMUNOGLOBULIN HEAVY CHAIN"/>
    <property type="match status" value="1"/>
</dbReference>
<keyword evidence="6" id="KW-1064">Adaptive immunity</keyword>